<sequence length="119" mass="12383">MASGPESVSGFEIEALRRAGAVVVRVAGEVDLAAVPWLRRFLARALADRPALLVVDLSGVEFLGIRAVSELVRARRAAGEATQVRVVAPGGASLRPLTLAGVTREVSVTATLAQALADR</sequence>
<comment type="caution">
    <text evidence="2">The sequence shown here is derived from an EMBL/GenBank/DDBJ whole genome shotgun (WGS) entry which is preliminary data.</text>
</comment>
<dbReference type="RefSeq" id="WP_191242472.1">
    <property type="nucleotide sequence ID" value="NZ_BNAU01000001.1"/>
</dbReference>
<dbReference type="CDD" id="cd07043">
    <property type="entry name" value="STAS_anti-anti-sigma_factors"/>
    <property type="match status" value="1"/>
</dbReference>
<reference evidence="3" key="1">
    <citation type="journal article" date="2019" name="Int. J. Syst. Evol. Microbiol.">
        <title>The Global Catalogue of Microorganisms (GCM) 10K type strain sequencing project: providing services to taxonomists for standard genome sequencing and annotation.</title>
        <authorList>
            <consortium name="The Broad Institute Genomics Platform"/>
            <consortium name="The Broad Institute Genome Sequencing Center for Infectious Disease"/>
            <person name="Wu L."/>
            <person name="Ma J."/>
        </authorList>
    </citation>
    <scope>NUCLEOTIDE SEQUENCE [LARGE SCALE GENOMIC DNA]</scope>
    <source>
        <strain evidence="3">CGMCC 4.7677</strain>
    </source>
</reference>
<dbReference type="Gene3D" id="3.30.750.24">
    <property type="entry name" value="STAS domain"/>
    <property type="match status" value="1"/>
</dbReference>
<dbReference type="InterPro" id="IPR002645">
    <property type="entry name" value="STAS_dom"/>
</dbReference>
<dbReference type="Pfam" id="PF01740">
    <property type="entry name" value="STAS"/>
    <property type="match status" value="1"/>
</dbReference>
<dbReference type="PROSITE" id="PS50801">
    <property type="entry name" value="STAS"/>
    <property type="match status" value="1"/>
</dbReference>
<proteinExistence type="predicted"/>
<feature type="domain" description="STAS" evidence="1">
    <location>
        <begin position="11"/>
        <end position="119"/>
    </location>
</feature>
<name>A0ABQ3I9T6_9PSEU</name>
<dbReference type="Proteomes" id="UP000605897">
    <property type="component" value="Unassembled WGS sequence"/>
</dbReference>
<accession>A0ABQ3I9T6</accession>
<organism evidence="2 3">
    <name type="scientific">Amycolatopsis deserti</name>
    <dbReference type="NCBI Taxonomy" id="185696"/>
    <lineage>
        <taxon>Bacteria</taxon>
        <taxon>Bacillati</taxon>
        <taxon>Actinomycetota</taxon>
        <taxon>Actinomycetes</taxon>
        <taxon>Pseudonocardiales</taxon>
        <taxon>Pseudonocardiaceae</taxon>
        <taxon>Amycolatopsis</taxon>
    </lineage>
</organism>
<evidence type="ECO:0000259" key="1">
    <source>
        <dbReference type="PROSITE" id="PS50801"/>
    </source>
</evidence>
<gene>
    <name evidence="2" type="ORF">GCM10017786_00750</name>
</gene>
<dbReference type="EMBL" id="BNAU01000001">
    <property type="protein sequence ID" value="GHE75770.1"/>
    <property type="molecule type" value="Genomic_DNA"/>
</dbReference>
<protein>
    <submittedName>
        <fullName evidence="2">Anti-sigma factor antagonist</fullName>
    </submittedName>
</protein>
<evidence type="ECO:0000313" key="2">
    <source>
        <dbReference type="EMBL" id="GHE75770.1"/>
    </source>
</evidence>
<dbReference type="InterPro" id="IPR036513">
    <property type="entry name" value="STAS_dom_sf"/>
</dbReference>
<evidence type="ECO:0000313" key="3">
    <source>
        <dbReference type="Proteomes" id="UP000605897"/>
    </source>
</evidence>
<dbReference type="SUPFAM" id="SSF52091">
    <property type="entry name" value="SpoIIaa-like"/>
    <property type="match status" value="1"/>
</dbReference>
<keyword evidence="3" id="KW-1185">Reference proteome</keyword>